<accession>A0ABW7CH17</accession>
<dbReference type="InterPro" id="IPR050595">
    <property type="entry name" value="Bact_response_regulator"/>
</dbReference>
<dbReference type="InterPro" id="IPR024186">
    <property type="entry name" value="Sig_transdc_resp-reg_PatA"/>
</dbReference>
<dbReference type="PIRSF" id="PIRSF005897">
    <property type="entry name" value="RR_PatA"/>
    <property type="match status" value="1"/>
</dbReference>
<dbReference type="SUPFAM" id="SSF52172">
    <property type="entry name" value="CheY-like"/>
    <property type="match status" value="1"/>
</dbReference>
<sequence length="408" mass="46115">MQGQLSEIDIRSLLHLIELGQRTGELYLEVEGAHPGDRRSWFVFFRQGAIVYCTSGEGGTTRLRDYLHRYALETAIDELSVSKMASISEPEYGYLWALLETHQLEPVQGRNILQAMVHEALFDLLTVHEGRFIFNMGEAIAPHLTSLAVSPLISQVAQELQDWKQLYPYVQSPDLCPVLTDVQRLREVLPAQTLQTFSEWATGSITLRQIARYRQRPLLAVAQALYPYIQEGLVQLIEPPLEHSAARSRWHQVMTVQDPNLRAPRIVCIEDSPAVCRAIEQGLQLLGYDVVGFLSALEAISQVFELRPDLILCDIAMPHLDGYELCAMLRQTRLFRHVPIIMITGREGFLDRTQARLAGATDYLTKPFKRQELKALIERYIGSGRLEPAPEEEISDLALSTAESLPVS</sequence>
<dbReference type="RefSeq" id="WP_393015276.1">
    <property type="nucleotide sequence ID" value="NZ_JAZAQF010000090.1"/>
</dbReference>
<dbReference type="PROSITE" id="PS50110">
    <property type="entry name" value="RESPONSE_REGULATORY"/>
    <property type="match status" value="1"/>
</dbReference>
<dbReference type="Pfam" id="PF14332">
    <property type="entry name" value="DUF4388"/>
    <property type="match status" value="1"/>
</dbReference>
<dbReference type="PANTHER" id="PTHR44591">
    <property type="entry name" value="STRESS RESPONSE REGULATOR PROTEIN 1"/>
    <property type="match status" value="1"/>
</dbReference>
<gene>
    <name evidence="4" type="ORF">VPK24_17250</name>
</gene>
<keyword evidence="1 2" id="KW-0597">Phosphoprotein</keyword>
<evidence type="ECO:0000256" key="2">
    <source>
        <dbReference type="PROSITE-ProRule" id="PRU00169"/>
    </source>
</evidence>
<dbReference type="InterPro" id="IPR001789">
    <property type="entry name" value="Sig_transdc_resp-reg_receiver"/>
</dbReference>
<evidence type="ECO:0000256" key="1">
    <source>
        <dbReference type="ARBA" id="ARBA00022553"/>
    </source>
</evidence>
<name>A0ABW7CH17_9CYAN</name>
<evidence type="ECO:0000313" key="5">
    <source>
        <dbReference type="Proteomes" id="UP001604335"/>
    </source>
</evidence>
<dbReference type="Proteomes" id="UP001604335">
    <property type="component" value="Unassembled WGS sequence"/>
</dbReference>
<feature type="domain" description="Response regulatory" evidence="3">
    <location>
        <begin position="265"/>
        <end position="381"/>
    </location>
</feature>
<organism evidence="4 5">
    <name type="scientific">Limnothrix redekei LRLZ20PSL1</name>
    <dbReference type="NCBI Taxonomy" id="3112953"/>
    <lineage>
        <taxon>Bacteria</taxon>
        <taxon>Bacillati</taxon>
        <taxon>Cyanobacteriota</taxon>
        <taxon>Cyanophyceae</taxon>
        <taxon>Pseudanabaenales</taxon>
        <taxon>Pseudanabaenaceae</taxon>
        <taxon>Limnothrix</taxon>
    </lineage>
</organism>
<dbReference type="InterPro" id="IPR025497">
    <property type="entry name" value="PatA-like_N"/>
</dbReference>
<dbReference type="Pfam" id="PF00072">
    <property type="entry name" value="Response_reg"/>
    <property type="match status" value="1"/>
</dbReference>
<reference evidence="5" key="1">
    <citation type="journal article" date="2024" name="Algal Res.">
        <title>Biochemical, toxicological and genomic investigation of a high-biomass producing Limnothrix strain isolated from Italian shallow drinking water reservoir.</title>
        <authorList>
            <person name="Simonazzi M."/>
            <person name="Shishido T.K."/>
            <person name="Delbaje E."/>
            <person name="Wahlsten M."/>
            <person name="Fewer D.P."/>
            <person name="Sivonen K."/>
            <person name="Pezzolesi L."/>
            <person name="Pistocchi R."/>
        </authorList>
    </citation>
    <scope>NUCLEOTIDE SEQUENCE [LARGE SCALE GENOMIC DNA]</scope>
    <source>
        <strain evidence="5">LRLZ20PSL1</strain>
    </source>
</reference>
<evidence type="ECO:0000259" key="3">
    <source>
        <dbReference type="PROSITE" id="PS50110"/>
    </source>
</evidence>
<feature type="modified residue" description="4-aspartylphosphate" evidence="2">
    <location>
        <position position="314"/>
    </location>
</feature>
<proteinExistence type="predicted"/>
<dbReference type="InterPro" id="IPR011006">
    <property type="entry name" value="CheY-like_superfamily"/>
</dbReference>
<dbReference type="SMART" id="SM00448">
    <property type="entry name" value="REC"/>
    <property type="match status" value="1"/>
</dbReference>
<dbReference type="Gene3D" id="3.40.50.2300">
    <property type="match status" value="1"/>
</dbReference>
<dbReference type="EMBL" id="JAZAQF010000090">
    <property type="protein sequence ID" value="MFG3819395.1"/>
    <property type="molecule type" value="Genomic_DNA"/>
</dbReference>
<evidence type="ECO:0000313" key="4">
    <source>
        <dbReference type="EMBL" id="MFG3819395.1"/>
    </source>
</evidence>
<protein>
    <submittedName>
        <fullName evidence="4">Response regulator</fullName>
    </submittedName>
</protein>
<keyword evidence="5" id="KW-1185">Reference proteome</keyword>
<dbReference type="PANTHER" id="PTHR44591:SF3">
    <property type="entry name" value="RESPONSE REGULATORY DOMAIN-CONTAINING PROTEIN"/>
    <property type="match status" value="1"/>
</dbReference>
<comment type="caution">
    <text evidence="4">The sequence shown here is derived from an EMBL/GenBank/DDBJ whole genome shotgun (WGS) entry which is preliminary data.</text>
</comment>